<feature type="chain" id="PRO_5009518649" description="DUF5667 domain-containing protein" evidence="3">
    <location>
        <begin position="41"/>
        <end position="189"/>
    </location>
</feature>
<keyword evidence="1" id="KW-0175">Coiled coil</keyword>
<feature type="region of interest" description="Disordered" evidence="2">
    <location>
        <begin position="50"/>
        <end position="78"/>
    </location>
</feature>
<reference evidence="4 5" key="1">
    <citation type="journal article" date="2016" name="Nat. Commun.">
        <title>Thousands of microbial genomes shed light on interconnected biogeochemical processes in an aquifer system.</title>
        <authorList>
            <person name="Anantharaman K."/>
            <person name="Brown C.T."/>
            <person name="Hug L.A."/>
            <person name="Sharon I."/>
            <person name="Castelle C.J."/>
            <person name="Probst A.J."/>
            <person name="Thomas B.C."/>
            <person name="Singh A."/>
            <person name="Wilkins M.J."/>
            <person name="Karaoz U."/>
            <person name="Brodie E.L."/>
            <person name="Williams K.H."/>
            <person name="Hubbard S.S."/>
            <person name="Banfield J.F."/>
        </authorList>
    </citation>
    <scope>NUCLEOTIDE SEQUENCE [LARGE SCALE GENOMIC DNA]</scope>
</reference>
<name>A0A1F5FVG6_9BACT</name>
<gene>
    <name evidence="4" type="ORF">A2572_04870</name>
</gene>
<dbReference type="EMBL" id="MFAQ01000012">
    <property type="protein sequence ID" value="OGD83600.1"/>
    <property type="molecule type" value="Genomic_DNA"/>
</dbReference>
<evidence type="ECO:0000256" key="2">
    <source>
        <dbReference type="SAM" id="MobiDB-lite"/>
    </source>
</evidence>
<evidence type="ECO:0008006" key="6">
    <source>
        <dbReference type="Google" id="ProtNLM"/>
    </source>
</evidence>
<dbReference type="AlphaFoldDB" id="A0A1F5FVG6"/>
<sequence>MLSLNFSSIIPSLPKKQTMKKINFLVPALALVLFATPALANLQDKIETHQERAENREERRQEVKEKRQESRSERLEAHGTRLQTRFDAYYTRLNNIITKLESRITATTNKDTTAAKAKLQEAKDMLQQAKTLADSAVSQFKAIDPVDWEDQKDAAKAARDTAQKARLAFVDTIKLINDTVKLLKSAQPK</sequence>
<feature type="signal peptide" evidence="3">
    <location>
        <begin position="1"/>
        <end position="40"/>
    </location>
</feature>
<comment type="caution">
    <text evidence="4">The sequence shown here is derived from an EMBL/GenBank/DDBJ whole genome shotgun (WGS) entry which is preliminary data.</text>
</comment>
<evidence type="ECO:0000313" key="5">
    <source>
        <dbReference type="Proteomes" id="UP000179237"/>
    </source>
</evidence>
<proteinExistence type="predicted"/>
<accession>A0A1F5FVG6</accession>
<keyword evidence="3" id="KW-0732">Signal</keyword>
<evidence type="ECO:0000256" key="1">
    <source>
        <dbReference type="SAM" id="Coils"/>
    </source>
</evidence>
<evidence type="ECO:0000256" key="3">
    <source>
        <dbReference type="SAM" id="SignalP"/>
    </source>
</evidence>
<evidence type="ECO:0000313" key="4">
    <source>
        <dbReference type="EMBL" id="OGD83600.1"/>
    </source>
</evidence>
<protein>
    <recommendedName>
        <fullName evidence="6">DUF5667 domain-containing protein</fullName>
    </recommendedName>
</protein>
<organism evidence="4 5">
    <name type="scientific">Candidatus Collierbacteria bacterium RIFOXYD1_FULL_40_9</name>
    <dbReference type="NCBI Taxonomy" id="1817731"/>
    <lineage>
        <taxon>Bacteria</taxon>
        <taxon>Candidatus Collieribacteriota</taxon>
    </lineage>
</organism>
<feature type="coiled-coil region" evidence="1">
    <location>
        <begin position="109"/>
        <end position="139"/>
    </location>
</feature>
<dbReference type="Proteomes" id="UP000179237">
    <property type="component" value="Unassembled WGS sequence"/>
</dbReference>